<feature type="compositionally biased region" description="Acidic residues" evidence="2">
    <location>
        <begin position="182"/>
        <end position="194"/>
    </location>
</feature>
<gene>
    <name evidence="3" type="ORF">Daus18300_005509</name>
</gene>
<keyword evidence="1" id="KW-0175">Coiled coil</keyword>
<proteinExistence type="predicted"/>
<comment type="caution">
    <text evidence="3">The sequence shown here is derived from an EMBL/GenBank/DDBJ whole genome shotgun (WGS) entry which is preliminary data.</text>
</comment>
<protein>
    <submittedName>
        <fullName evidence="3">Uncharacterized protein</fullName>
    </submittedName>
</protein>
<accession>A0ABR3X1H8</accession>
<feature type="region of interest" description="Disordered" evidence="2">
    <location>
        <begin position="128"/>
        <end position="349"/>
    </location>
</feature>
<reference evidence="3 4" key="1">
    <citation type="journal article" date="2024" name="IMA Fungus">
        <title>IMA Genome - F19 : A genome assembly and annotation guide to empower mycologists, including annotated draft genome sequences of Ceratocystis pirilliformis, Diaporthe australafricana, Fusarium ophioides, Paecilomyces lecythidis, and Sporothrix stenoceras.</title>
        <authorList>
            <person name="Aylward J."/>
            <person name="Wilson A.M."/>
            <person name="Visagie C.M."/>
            <person name="Spraker J."/>
            <person name="Barnes I."/>
            <person name="Buitendag C."/>
            <person name="Ceriani C."/>
            <person name="Del Mar Angel L."/>
            <person name="du Plessis D."/>
            <person name="Fuchs T."/>
            <person name="Gasser K."/>
            <person name="Kramer D."/>
            <person name="Li W."/>
            <person name="Munsamy K."/>
            <person name="Piso A."/>
            <person name="Price J.L."/>
            <person name="Sonnekus B."/>
            <person name="Thomas C."/>
            <person name="van der Nest A."/>
            <person name="van Dijk A."/>
            <person name="van Heerden A."/>
            <person name="van Vuuren N."/>
            <person name="Yilmaz N."/>
            <person name="Duong T.A."/>
            <person name="van der Merwe N.A."/>
            <person name="Wingfield M.J."/>
            <person name="Wingfield B.D."/>
        </authorList>
    </citation>
    <scope>NUCLEOTIDE SEQUENCE [LARGE SCALE GENOMIC DNA]</scope>
    <source>
        <strain evidence="3 4">CMW 18300</strain>
    </source>
</reference>
<sequence length="711" mass="78956">MSRHVKAPATASGDASESGDAGGGGGLEQNHLVKNTRPLYTVEHKTTNGAANTKFWRHRNGEMSEAQKAYHHYNASKSESSVVKRDPASPLLDEQPYKRARQNASTPNSDPGQLPILYKMDRSTDVMTLGKEASPRTNIKFDQSRFEPIEPVNNVAQPRIQLNEPIYISSNSDDGTDHDGGADSENEDGSEDEPLAAGRSRRLKHTDVSASGHQEEKIPRVEEPSEQPSSAHKTPIAIKKSSRCYTEPLPSAGHKRPRLSHVSETDSERSTNAQNNKDGQGSTNSAGFDRRPQHVPNYATRASGNTSSRSCEPELQQLANPQELPQNDKAVSSSLTDSHLDKEKQELQSKLRQQATEIKVLTQQLNSSQDIVREEMQSKQAKEDEIMALKKTKNELNQEVKRLLLVQLNQVTNSHELSNDASNEMAVEKAVSMSLRKRVTELEKAVDDKTESSKRLEGTLDYVYRQLESNKKAAAKEMVQEQKRAAEQAAKANSEHVSLSKTVCELETSLDQEKTRYRQLMKSNHEDVQDNIAKSQALEKQMREQTEKHQSQVKELTRKLDESAEKSSADDATTKRVEELEQQAKSQIAEIKGCHTKIVDLTNEVRWNEDILEEFRDAWHQRDLQEQRWKSDLRAIMNNELASLSDRSKAAIAAPDVKKRAAPKGIETSTPEVIERAASKGVEAAAQAEGSQGTSASLEGPSANGSNMASH</sequence>
<evidence type="ECO:0000256" key="2">
    <source>
        <dbReference type="SAM" id="MobiDB-lite"/>
    </source>
</evidence>
<feature type="region of interest" description="Disordered" evidence="2">
    <location>
        <begin position="1"/>
        <end position="116"/>
    </location>
</feature>
<feature type="compositionally biased region" description="Basic and acidic residues" evidence="2">
    <location>
        <begin position="213"/>
        <end position="223"/>
    </location>
</feature>
<name>A0ABR3X1H8_9PEZI</name>
<feature type="compositionally biased region" description="Polar residues" evidence="2">
    <location>
        <begin position="317"/>
        <end position="337"/>
    </location>
</feature>
<feature type="compositionally biased region" description="Basic and acidic residues" evidence="2">
    <location>
        <begin position="338"/>
        <end position="349"/>
    </location>
</feature>
<feature type="coiled-coil region" evidence="1">
    <location>
        <begin position="464"/>
        <end position="495"/>
    </location>
</feature>
<feature type="compositionally biased region" description="Polar residues" evidence="2">
    <location>
        <begin position="689"/>
        <end position="711"/>
    </location>
</feature>
<feature type="region of interest" description="Disordered" evidence="2">
    <location>
        <begin position="558"/>
        <end position="578"/>
    </location>
</feature>
<feature type="compositionally biased region" description="Polar residues" evidence="2">
    <location>
        <begin position="270"/>
        <end position="286"/>
    </location>
</feature>
<dbReference type="Proteomes" id="UP001583177">
    <property type="component" value="Unassembled WGS sequence"/>
</dbReference>
<evidence type="ECO:0000256" key="1">
    <source>
        <dbReference type="SAM" id="Coils"/>
    </source>
</evidence>
<keyword evidence="4" id="KW-1185">Reference proteome</keyword>
<organism evidence="3 4">
    <name type="scientific">Diaporthe australafricana</name>
    <dbReference type="NCBI Taxonomy" id="127596"/>
    <lineage>
        <taxon>Eukaryota</taxon>
        <taxon>Fungi</taxon>
        <taxon>Dikarya</taxon>
        <taxon>Ascomycota</taxon>
        <taxon>Pezizomycotina</taxon>
        <taxon>Sordariomycetes</taxon>
        <taxon>Sordariomycetidae</taxon>
        <taxon>Diaporthales</taxon>
        <taxon>Diaporthaceae</taxon>
        <taxon>Diaporthe</taxon>
    </lineage>
</organism>
<dbReference type="EMBL" id="JAWRVE010000040">
    <property type="protein sequence ID" value="KAL1869654.1"/>
    <property type="molecule type" value="Genomic_DNA"/>
</dbReference>
<feature type="region of interest" description="Disordered" evidence="2">
    <location>
        <begin position="678"/>
        <end position="711"/>
    </location>
</feature>
<evidence type="ECO:0000313" key="4">
    <source>
        <dbReference type="Proteomes" id="UP001583177"/>
    </source>
</evidence>
<evidence type="ECO:0000313" key="3">
    <source>
        <dbReference type="EMBL" id="KAL1869654.1"/>
    </source>
</evidence>
<feature type="compositionally biased region" description="Polar residues" evidence="2">
    <location>
        <begin position="300"/>
        <end position="310"/>
    </location>
</feature>
<feature type="compositionally biased region" description="Polar residues" evidence="2">
    <location>
        <begin position="102"/>
        <end position="111"/>
    </location>
</feature>